<organism evidence="4 5">
    <name type="scientific">Desulfofundulus luciae</name>
    <dbReference type="NCBI Taxonomy" id="74702"/>
    <lineage>
        <taxon>Bacteria</taxon>
        <taxon>Bacillati</taxon>
        <taxon>Bacillota</taxon>
        <taxon>Clostridia</taxon>
        <taxon>Eubacteriales</taxon>
        <taxon>Peptococcaceae</taxon>
        <taxon>Desulfofundulus</taxon>
    </lineage>
</organism>
<protein>
    <submittedName>
        <fullName evidence="4">N-methylhydantoinase A</fullName>
        <ecNumber evidence="4">3.5.2.14</ecNumber>
    </submittedName>
</protein>
<evidence type="ECO:0000259" key="3">
    <source>
        <dbReference type="Pfam" id="PF19278"/>
    </source>
</evidence>
<dbReference type="GO" id="GO:0047423">
    <property type="term" value="F:N-methylhydantoinase (ATP-hydrolyzing) activity"/>
    <property type="evidence" value="ECO:0007669"/>
    <property type="project" value="UniProtKB-EC"/>
</dbReference>
<feature type="domain" description="Hydantoinase/oxoprolinase N-terminal" evidence="2">
    <location>
        <begin position="7"/>
        <end position="192"/>
    </location>
</feature>
<gene>
    <name evidence="4" type="ORF">J2Z49_002424</name>
</gene>
<keyword evidence="4" id="KW-0378">Hydrolase</keyword>
<name>A0ABU0B796_9FIRM</name>
<dbReference type="InterPro" id="IPR045079">
    <property type="entry name" value="Oxoprolinase-like"/>
</dbReference>
<dbReference type="PANTHER" id="PTHR11365">
    <property type="entry name" value="5-OXOPROLINASE RELATED"/>
    <property type="match status" value="1"/>
</dbReference>
<keyword evidence="5" id="KW-1185">Reference proteome</keyword>
<accession>A0ABU0B796</accession>
<dbReference type="Pfam" id="PF01968">
    <property type="entry name" value="Hydantoinase_A"/>
    <property type="match status" value="1"/>
</dbReference>
<reference evidence="4 5" key="1">
    <citation type="submission" date="2023-07" db="EMBL/GenBank/DDBJ databases">
        <title>Genomic Encyclopedia of Type Strains, Phase IV (KMG-IV): sequencing the most valuable type-strain genomes for metagenomic binning, comparative biology and taxonomic classification.</title>
        <authorList>
            <person name="Goeker M."/>
        </authorList>
    </citation>
    <scope>NUCLEOTIDE SEQUENCE [LARGE SCALE GENOMIC DNA]</scope>
    <source>
        <strain evidence="4 5">DSM 12396</strain>
    </source>
</reference>
<dbReference type="Pfam" id="PF19278">
    <property type="entry name" value="Hydant_A_C"/>
    <property type="match status" value="1"/>
</dbReference>
<dbReference type="InterPro" id="IPR043129">
    <property type="entry name" value="ATPase_NBD"/>
</dbReference>
<dbReference type="EMBL" id="JAUSUX010000023">
    <property type="protein sequence ID" value="MDQ0287303.1"/>
    <property type="molecule type" value="Genomic_DNA"/>
</dbReference>
<dbReference type="SUPFAM" id="SSF53067">
    <property type="entry name" value="Actin-like ATPase domain"/>
    <property type="match status" value="1"/>
</dbReference>
<evidence type="ECO:0000259" key="1">
    <source>
        <dbReference type="Pfam" id="PF01968"/>
    </source>
</evidence>
<evidence type="ECO:0000313" key="5">
    <source>
        <dbReference type="Proteomes" id="UP001225644"/>
    </source>
</evidence>
<proteinExistence type="predicted"/>
<dbReference type="InterPro" id="IPR008040">
    <property type="entry name" value="Hydant_A_N"/>
</dbReference>
<dbReference type="Pfam" id="PF05378">
    <property type="entry name" value="Hydant_A_N"/>
    <property type="match status" value="1"/>
</dbReference>
<dbReference type="Proteomes" id="UP001225644">
    <property type="component" value="Unassembled WGS sequence"/>
</dbReference>
<dbReference type="InterPro" id="IPR002821">
    <property type="entry name" value="Hydantoinase_A"/>
</dbReference>
<feature type="domain" description="Hydantoinase A/oxoprolinase" evidence="1">
    <location>
        <begin position="213"/>
        <end position="500"/>
    </location>
</feature>
<feature type="domain" description="Acetophenone carboxylase-like C-terminal" evidence="3">
    <location>
        <begin position="518"/>
        <end position="685"/>
    </location>
</feature>
<evidence type="ECO:0000259" key="2">
    <source>
        <dbReference type="Pfam" id="PF05378"/>
    </source>
</evidence>
<evidence type="ECO:0000313" key="4">
    <source>
        <dbReference type="EMBL" id="MDQ0287303.1"/>
    </source>
</evidence>
<dbReference type="InterPro" id="IPR049517">
    <property type="entry name" value="ACX-like_C"/>
</dbReference>
<comment type="caution">
    <text evidence="4">The sequence shown here is derived from an EMBL/GenBank/DDBJ whole genome shotgun (WGS) entry which is preliminary data.</text>
</comment>
<dbReference type="PANTHER" id="PTHR11365:SF23">
    <property type="entry name" value="HYPOTHETICAL 5-OXOPROLINASE (EUROFUNG)-RELATED"/>
    <property type="match status" value="1"/>
</dbReference>
<dbReference type="EC" id="3.5.2.14" evidence="4"/>
<sequence>MIMDYTVGIDTGGTFCDIVVMGPEGRTVSYKIPTTYLCCDGLIQGVDGAAGLLGLTVEKLLGGTGRIIYSTTIATNTIVQRANEERVGCLVTSGFRDTLFLRRGVRKSIWDCQEPYPAPFVRRAHTVEINERVDARGQVVTPLNVEEVREKIRKLLGQRSSRGSMEAVAICFLHSYANPHHERLVARIVKEEFPQVFVSASVDVAPEIREYERMSTTVFNAYVGKTVSSHLAQVDDQLRSRGYASPVHIMQSNGGVSGLEEAALRPVNTIFSGPAGGVMAARYMGALLGLRDILAMDMGGTSFDVGLIRDGEPLTCTISEVASYPLMGERIDIRSIGAGGGTIAWVDAQGVLRVGPHSAGSVPGPACFGRGGEEPTVTDADVLLGFINPHYFLGGRMELDVDRAREAIGTKIAGPLGVDEIRAADGIVRVVEANMIDAVRLLTVQKGIDPRDVVLMAYGGAGPTHAASIMREIGATRLIIPANAATFSSFGLLTTNLRHTYSRTFRALLDQMDLDQANDLLAEMEERARATLIREGITEEKIIIRASADMSFMGQLHELNVPLPETRLREEHLPALKRAYADIYRARYGFSEDLPLQVVTFRVEGVGLVPHPVLSRRDIVEVDGVALRNDLRQVYFSEAGGFVETPVYRGEKIPAGCTIEGPAVVEYPDTTLVIRPGQRCQWDEFLNAIITPV</sequence>